<evidence type="ECO:0000256" key="2">
    <source>
        <dbReference type="SAM" id="Phobius"/>
    </source>
</evidence>
<evidence type="ECO:0008006" key="5">
    <source>
        <dbReference type="Google" id="ProtNLM"/>
    </source>
</evidence>
<dbReference type="PANTHER" id="PTHR31495:SF0">
    <property type="entry name" value="BINDING PROTEIN CALEOSIN, PUTATIVE (AFU_ORTHOLOGUE AFUA_5G13750)-RELATED"/>
    <property type="match status" value="1"/>
</dbReference>
<name>A0AAD5TDM7_9FUNG</name>
<sequence>MSATDAPLTTQRTTALARAMPNDFSLWKAQQDAALERALQARSPTREISTAPGVTKLTPLQKHVGFWDRNKDGLIYPWETFAGFYALGFNPLLALVSALAFHILHVGYPTHTSWVPNPLLPVEIANIHRAKHGSDTESYDTAGRFVREKFDQTFAAYSSVEGKEGMTFSDIRKMWVGNRNVGDVIGWSFQVFLWAFLWALAADAETGVLHKEDVLRQYDGTLYYELEIYRQKNRLPWFRGGTGLGWPKTATTAKVRSTVGGKTSKGVKTQ</sequence>
<feature type="transmembrane region" description="Helical" evidence="2">
    <location>
        <begin position="184"/>
        <end position="201"/>
    </location>
</feature>
<keyword evidence="4" id="KW-1185">Reference proteome</keyword>
<dbReference type="Proteomes" id="UP001212152">
    <property type="component" value="Unassembled WGS sequence"/>
</dbReference>
<keyword evidence="2" id="KW-0472">Membrane</keyword>
<dbReference type="GO" id="GO:0004497">
    <property type="term" value="F:monooxygenase activity"/>
    <property type="evidence" value="ECO:0007669"/>
    <property type="project" value="TreeGrafter"/>
</dbReference>
<dbReference type="GO" id="GO:0005509">
    <property type="term" value="F:calcium ion binding"/>
    <property type="evidence" value="ECO:0007669"/>
    <property type="project" value="TreeGrafter"/>
</dbReference>
<gene>
    <name evidence="3" type="ORF">HDU87_001256</name>
</gene>
<accession>A0AAD5TDM7</accession>
<protein>
    <recommendedName>
        <fullName evidence="5">Caleosin-domain-containing protein</fullName>
    </recommendedName>
</protein>
<evidence type="ECO:0000313" key="3">
    <source>
        <dbReference type="EMBL" id="KAJ3168085.1"/>
    </source>
</evidence>
<evidence type="ECO:0000313" key="4">
    <source>
        <dbReference type="Proteomes" id="UP001212152"/>
    </source>
</evidence>
<keyword evidence="2" id="KW-1133">Transmembrane helix</keyword>
<proteinExistence type="inferred from homology"/>
<dbReference type="PANTHER" id="PTHR31495">
    <property type="entry name" value="PEROXYGENASE 3-RELATED"/>
    <property type="match status" value="1"/>
</dbReference>
<reference evidence="3" key="1">
    <citation type="submission" date="2020-05" db="EMBL/GenBank/DDBJ databases">
        <title>Phylogenomic resolution of chytrid fungi.</title>
        <authorList>
            <person name="Stajich J.E."/>
            <person name="Amses K."/>
            <person name="Simmons R."/>
            <person name="Seto K."/>
            <person name="Myers J."/>
            <person name="Bonds A."/>
            <person name="Quandt C.A."/>
            <person name="Barry K."/>
            <person name="Liu P."/>
            <person name="Grigoriev I."/>
            <person name="Longcore J.E."/>
            <person name="James T.Y."/>
        </authorList>
    </citation>
    <scope>NUCLEOTIDE SEQUENCE</scope>
    <source>
        <strain evidence="3">JEL0379</strain>
    </source>
</reference>
<comment type="caution">
    <text evidence="3">The sequence shown here is derived from an EMBL/GenBank/DDBJ whole genome shotgun (WGS) entry which is preliminary data.</text>
</comment>
<keyword evidence="2" id="KW-0812">Transmembrane</keyword>
<dbReference type="AlphaFoldDB" id="A0AAD5TDM7"/>
<organism evidence="3 4">
    <name type="scientific">Geranomyces variabilis</name>
    <dbReference type="NCBI Taxonomy" id="109894"/>
    <lineage>
        <taxon>Eukaryota</taxon>
        <taxon>Fungi</taxon>
        <taxon>Fungi incertae sedis</taxon>
        <taxon>Chytridiomycota</taxon>
        <taxon>Chytridiomycota incertae sedis</taxon>
        <taxon>Chytridiomycetes</taxon>
        <taxon>Spizellomycetales</taxon>
        <taxon>Powellomycetaceae</taxon>
        <taxon>Geranomyces</taxon>
    </lineage>
</organism>
<dbReference type="Pfam" id="PF05042">
    <property type="entry name" value="Caleosin"/>
    <property type="match status" value="1"/>
</dbReference>
<comment type="similarity">
    <text evidence="1">Belongs to the caleosin family.</text>
</comment>
<feature type="transmembrane region" description="Helical" evidence="2">
    <location>
        <begin position="81"/>
        <end position="104"/>
    </location>
</feature>
<dbReference type="EMBL" id="JADGJQ010000127">
    <property type="protein sequence ID" value="KAJ3168085.1"/>
    <property type="molecule type" value="Genomic_DNA"/>
</dbReference>
<dbReference type="InterPro" id="IPR007736">
    <property type="entry name" value="Caleosin-related"/>
</dbReference>
<evidence type="ECO:0000256" key="1">
    <source>
        <dbReference type="ARBA" id="ARBA00006765"/>
    </source>
</evidence>